<dbReference type="GO" id="GO:0003677">
    <property type="term" value="F:DNA binding"/>
    <property type="evidence" value="ECO:0007669"/>
    <property type="project" value="UniProtKB-KW"/>
</dbReference>
<dbReference type="SMART" id="SM00338">
    <property type="entry name" value="BRLZ"/>
    <property type="match status" value="1"/>
</dbReference>
<gene>
    <name evidence="6" type="ORF">F511_29535</name>
</gene>
<evidence type="ECO:0000256" key="4">
    <source>
        <dbReference type="SAM" id="MobiDB-lite"/>
    </source>
</evidence>
<feature type="region of interest" description="Disordered" evidence="4">
    <location>
        <begin position="176"/>
        <end position="214"/>
    </location>
</feature>
<reference evidence="6 7" key="1">
    <citation type="journal article" date="2015" name="Proc. Natl. Acad. Sci. U.S.A.">
        <title>The resurrection genome of Boea hygrometrica: A blueprint for survival of dehydration.</title>
        <authorList>
            <person name="Xiao L."/>
            <person name="Yang G."/>
            <person name="Zhang L."/>
            <person name="Yang X."/>
            <person name="Zhao S."/>
            <person name="Ji Z."/>
            <person name="Zhou Q."/>
            <person name="Hu M."/>
            <person name="Wang Y."/>
            <person name="Chen M."/>
            <person name="Xu Y."/>
            <person name="Jin H."/>
            <person name="Xiao X."/>
            <person name="Hu G."/>
            <person name="Bao F."/>
            <person name="Hu Y."/>
            <person name="Wan P."/>
            <person name="Li L."/>
            <person name="Deng X."/>
            <person name="Kuang T."/>
            <person name="Xiang C."/>
            <person name="Zhu J.K."/>
            <person name="Oliver M.J."/>
            <person name="He Y."/>
        </authorList>
    </citation>
    <scope>NUCLEOTIDE SEQUENCE [LARGE SCALE GENOMIC DNA]</scope>
    <source>
        <strain evidence="7">cv. XS01</strain>
    </source>
</reference>
<dbReference type="EMBL" id="KV001282">
    <property type="protein sequence ID" value="KZV39287.1"/>
    <property type="molecule type" value="Genomic_DNA"/>
</dbReference>
<dbReference type="PROSITE" id="PS00036">
    <property type="entry name" value="BZIP_BASIC"/>
    <property type="match status" value="1"/>
</dbReference>
<evidence type="ECO:0000259" key="5">
    <source>
        <dbReference type="PROSITE" id="PS50217"/>
    </source>
</evidence>
<dbReference type="Pfam" id="PF00170">
    <property type="entry name" value="bZIP_1"/>
    <property type="match status" value="1"/>
</dbReference>
<evidence type="ECO:0000313" key="7">
    <source>
        <dbReference type="Proteomes" id="UP000250235"/>
    </source>
</evidence>
<name>A0A2Z7C433_9LAMI</name>
<feature type="region of interest" description="Disordered" evidence="4">
    <location>
        <begin position="1"/>
        <end position="25"/>
    </location>
</feature>
<keyword evidence="2" id="KW-0238">DNA-binding</keyword>
<feature type="compositionally biased region" description="Basic and acidic residues" evidence="4">
    <location>
        <begin position="202"/>
        <end position="214"/>
    </location>
</feature>
<dbReference type="OrthoDB" id="644067at2759"/>
<dbReference type="InterPro" id="IPR043452">
    <property type="entry name" value="BZIP46-like"/>
</dbReference>
<keyword evidence="7" id="KW-1185">Reference proteome</keyword>
<feature type="domain" description="BZIP" evidence="5">
    <location>
        <begin position="193"/>
        <end position="238"/>
    </location>
</feature>
<organism evidence="6 7">
    <name type="scientific">Dorcoceras hygrometricum</name>
    <dbReference type="NCBI Taxonomy" id="472368"/>
    <lineage>
        <taxon>Eukaryota</taxon>
        <taxon>Viridiplantae</taxon>
        <taxon>Streptophyta</taxon>
        <taxon>Embryophyta</taxon>
        <taxon>Tracheophyta</taxon>
        <taxon>Spermatophyta</taxon>
        <taxon>Magnoliopsida</taxon>
        <taxon>eudicotyledons</taxon>
        <taxon>Gunneridae</taxon>
        <taxon>Pentapetalae</taxon>
        <taxon>asterids</taxon>
        <taxon>lamiids</taxon>
        <taxon>Lamiales</taxon>
        <taxon>Gesneriaceae</taxon>
        <taxon>Didymocarpoideae</taxon>
        <taxon>Trichosporeae</taxon>
        <taxon>Loxocarpinae</taxon>
        <taxon>Dorcoceras</taxon>
    </lineage>
</organism>
<dbReference type="FunFam" id="1.20.5.170:FF:000036">
    <property type="entry name" value="ABSCISIC ACID-INSENSITIVE 5-like protein 2"/>
    <property type="match status" value="1"/>
</dbReference>
<dbReference type="GO" id="GO:0045893">
    <property type="term" value="P:positive regulation of DNA-templated transcription"/>
    <property type="evidence" value="ECO:0007669"/>
    <property type="project" value="InterPro"/>
</dbReference>
<dbReference type="Proteomes" id="UP000250235">
    <property type="component" value="Unassembled WGS sequence"/>
</dbReference>
<keyword evidence="3" id="KW-0539">Nucleus</keyword>
<dbReference type="PROSITE" id="PS50217">
    <property type="entry name" value="BZIP"/>
    <property type="match status" value="1"/>
</dbReference>
<dbReference type="AlphaFoldDB" id="A0A2Z7C433"/>
<evidence type="ECO:0000256" key="2">
    <source>
        <dbReference type="ARBA" id="ARBA00023125"/>
    </source>
</evidence>
<dbReference type="InterPro" id="IPR046347">
    <property type="entry name" value="bZIP_sf"/>
</dbReference>
<dbReference type="Gene3D" id="1.20.5.170">
    <property type="match status" value="1"/>
</dbReference>
<evidence type="ECO:0000256" key="1">
    <source>
        <dbReference type="ARBA" id="ARBA00004123"/>
    </source>
</evidence>
<dbReference type="SUPFAM" id="SSF57959">
    <property type="entry name" value="Leucine zipper domain"/>
    <property type="match status" value="1"/>
</dbReference>
<dbReference type="GO" id="GO:0005634">
    <property type="term" value="C:nucleus"/>
    <property type="evidence" value="ECO:0007669"/>
    <property type="project" value="UniProtKB-SubCell"/>
</dbReference>
<evidence type="ECO:0000313" key="6">
    <source>
        <dbReference type="EMBL" id="KZV39287.1"/>
    </source>
</evidence>
<evidence type="ECO:0000256" key="3">
    <source>
        <dbReference type="ARBA" id="ARBA00023242"/>
    </source>
</evidence>
<dbReference type="PANTHER" id="PTHR22952:SF392">
    <property type="entry name" value="BZIP TRANSCRIPTION FACTOR 12"/>
    <property type="match status" value="1"/>
</dbReference>
<dbReference type="PANTHER" id="PTHR22952">
    <property type="entry name" value="CAMP-RESPONSE ELEMENT BINDING PROTEIN-RELATED"/>
    <property type="match status" value="1"/>
</dbReference>
<accession>A0A2Z7C433</accession>
<protein>
    <submittedName>
        <fullName evidence="6">ABSCISIC ACID-INSENSITIVE 5-like protein 5</fullName>
    </submittedName>
</protein>
<dbReference type="InterPro" id="IPR004827">
    <property type="entry name" value="bZIP"/>
</dbReference>
<dbReference type="CDD" id="cd14707">
    <property type="entry name" value="bZIP_plant_BZIP46"/>
    <property type="match status" value="1"/>
</dbReference>
<sequence>MAYSKVMASSSPPNPDLPAQTSSPALHSAANLRSDYSRGFGSMNMEDILNNIYSDSDSFAPENNSGEAIKNGSKTVDEVWRDIVRGSAGAGEPAMTLEVFLAKAGVVNEEDVGVSEGVKMAPAPAPPPQTDMMSSATGVPAVQFAPIVCVQNGMGAGGFGVELGNGVAAVGCGGGGRGKRRAPVEEAPLDKATQQKQRRMIKNRESAARSRERKQAYTVELEAQVTKLEDENAVLLKEEVPLFFN</sequence>
<dbReference type="GO" id="GO:0003700">
    <property type="term" value="F:DNA-binding transcription factor activity"/>
    <property type="evidence" value="ECO:0007669"/>
    <property type="project" value="InterPro"/>
</dbReference>
<proteinExistence type="predicted"/>
<comment type="subcellular location">
    <subcellularLocation>
        <location evidence="1">Nucleus</location>
    </subcellularLocation>
</comment>